<dbReference type="OrthoDB" id="8300194at2759"/>
<evidence type="ECO:0000313" key="3">
    <source>
        <dbReference type="Proteomes" id="UP000813385"/>
    </source>
</evidence>
<dbReference type="EMBL" id="JAGPXD010000007">
    <property type="protein sequence ID" value="KAH7347195.1"/>
    <property type="molecule type" value="Genomic_DNA"/>
</dbReference>
<dbReference type="InterPro" id="IPR002575">
    <property type="entry name" value="Aminoglycoside_PTrfase"/>
</dbReference>
<dbReference type="InterPro" id="IPR011009">
    <property type="entry name" value="Kinase-like_dom_sf"/>
</dbReference>
<evidence type="ECO:0000259" key="1">
    <source>
        <dbReference type="Pfam" id="PF01636"/>
    </source>
</evidence>
<keyword evidence="3" id="KW-1185">Reference proteome</keyword>
<dbReference type="Pfam" id="PF01636">
    <property type="entry name" value="APH"/>
    <property type="match status" value="1"/>
</dbReference>
<reference evidence="2" key="1">
    <citation type="journal article" date="2021" name="Nat. Commun.">
        <title>Genetic determinants of endophytism in the Arabidopsis root mycobiome.</title>
        <authorList>
            <person name="Mesny F."/>
            <person name="Miyauchi S."/>
            <person name="Thiergart T."/>
            <person name="Pickel B."/>
            <person name="Atanasova L."/>
            <person name="Karlsson M."/>
            <person name="Huettel B."/>
            <person name="Barry K.W."/>
            <person name="Haridas S."/>
            <person name="Chen C."/>
            <person name="Bauer D."/>
            <person name="Andreopoulos W."/>
            <person name="Pangilinan J."/>
            <person name="LaButti K."/>
            <person name="Riley R."/>
            <person name="Lipzen A."/>
            <person name="Clum A."/>
            <person name="Drula E."/>
            <person name="Henrissat B."/>
            <person name="Kohler A."/>
            <person name="Grigoriev I.V."/>
            <person name="Martin F.M."/>
            <person name="Hacquard S."/>
        </authorList>
    </citation>
    <scope>NUCLEOTIDE SEQUENCE</scope>
    <source>
        <strain evidence="2">MPI-CAGE-AT-0016</strain>
    </source>
</reference>
<feature type="domain" description="Aminoglycoside phosphotransferase" evidence="1">
    <location>
        <begin position="79"/>
        <end position="139"/>
    </location>
</feature>
<dbReference type="Gene3D" id="3.90.1200.10">
    <property type="match status" value="1"/>
</dbReference>
<sequence length="229" mass="25245">MVASWRREIPAIRHSGNLLFCDQESADLSLAMGSKGSGFPATKAQGLIGVPVDAAPRAKRSASLVEYYQMRLESALYEAETVDVYAPNRHLGSVIRGAFVFTHGDLFPRNILVSGNPPQITGIVDYEFSGFFPKTEEFVNEFVGGAGNWPKWFTAVYHEKLESLGVATPLKGIDQKVWAQIIALDRLIAHIAPWWLAGQQSEVVLRDALKDADEVVRQKIAELESSLDS</sequence>
<dbReference type="Proteomes" id="UP000813385">
    <property type="component" value="Unassembled WGS sequence"/>
</dbReference>
<gene>
    <name evidence="2" type="ORF">B0T11DRAFT_343417</name>
</gene>
<accession>A0A8K0T838</accession>
<name>A0A8K0T838_9PEZI</name>
<dbReference type="SUPFAM" id="SSF56112">
    <property type="entry name" value="Protein kinase-like (PK-like)"/>
    <property type="match status" value="1"/>
</dbReference>
<organism evidence="2 3">
    <name type="scientific">Plectosphaerella cucumerina</name>
    <dbReference type="NCBI Taxonomy" id="40658"/>
    <lineage>
        <taxon>Eukaryota</taxon>
        <taxon>Fungi</taxon>
        <taxon>Dikarya</taxon>
        <taxon>Ascomycota</taxon>
        <taxon>Pezizomycotina</taxon>
        <taxon>Sordariomycetes</taxon>
        <taxon>Hypocreomycetidae</taxon>
        <taxon>Glomerellales</taxon>
        <taxon>Plectosphaerellaceae</taxon>
        <taxon>Plectosphaerella</taxon>
    </lineage>
</organism>
<evidence type="ECO:0000313" key="2">
    <source>
        <dbReference type="EMBL" id="KAH7347195.1"/>
    </source>
</evidence>
<proteinExistence type="predicted"/>
<comment type="caution">
    <text evidence="2">The sequence shown here is derived from an EMBL/GenBank/DDBJ whole genome shotgun (WGS) entry which is preliminary data.</text>
</comment>
<protein>
    <recommendedName>
        <fullName evidence="1">Aminoglycoside phosphotransferase domain-containing protein</fullName>
    </recommendedName>
</protein>
<dbReference type="AlphaFoldDB" id="A0A8K0T838"/>